<gene>
    <name evidence="1" type="ORF">N1851_007650</name>
</gene>
<keyword evidence="2" id="KW-1185">Reference proteome</keyword>
<evidence type="ECO:0000313" key="2">
    <source>
        <dbReference type="Proteomes" id="UP001174136"/>
    </source>
</evidence>
<reference evidence="1" key="1">
    <citation type="journal article" date="2023" name="Front. Mar. Sci.">
        <title>A new Merluccius polli reference genome to investigate the effects of global change in West African waters.</title>
        <authorList>
            <person name="Mateo J.L."/>
            <person name="Blanco-Fernandez C."/>
            <person name="Garcia-Vazquez E."/>
            <person name="Machado-Schiaffino G."/>
        </authorList>
    </citation>
    <scope>NUCLEOTIDE SEQUENCE</scope>
    <source>
        <strain evidence="1">C29</strain>
        <tissue evidence="1">Fin</tissue>
    </source>
</reference>
<dbReference type="EMBL" id="JAOPHQ010001418">
    <property type="protein sequence ID" value="KAK0151170.1"/>
    <property type="molecule type" value="Genomic_DNA"/>
</dbReference>
<dbReference type="Proteomes" id="UP001174136">
    <property type="component" value="Unassembled WGS sequence"/>
</dbReference>
<evidence type="ECO:0000313" key="1">
    <source>
        <dbReference type="EMBL" id="KAK0151170.1"/>
    </source>
</evidence>
<comment type="caution">
    <text evidence="1">The sequence shown here is derived from an EMBL/GenBank/DDBJ whole genome shotgun (WGS) entry which is preliminary data.</text>
</comment>
<dbReference type="AlphaFoldDB" id="A0AA47N3Q9"/>
<protein>
    <submittedName>
        <fullName evidence="1">Uncharacterized protein</fullName>
    </submittedName>
</protein>
<accession>A0AA47N3Q9</accession>
<sequence length="126" mass="13838">MDTLGADINTPGYSVPARRRKRTRMEHASAAITTTMAELLREMDTAAAARDDARMQLYMEHERSLTVHSDNIASARLSLGAILEMYVPSMARLSICPIYPISALRLTTLLKSCNGIIKALSSQKGN</sequence>
<name>A0AA47N3Q9_MERPO</name>
<organism evidence="1 2">
    <name type="scientific">Merluccius polli</name>
    <name type="common">Benguela hake</name>
    <name type="synonym">Merluccius cadenati</name>
    <dbReference type="NCBI Taxonomy" id="89951"/>
    <lineage>
        <taxon>Eukaryota</taxon>
        <taxon>Metazoa</taxon>
        <taxon>Chordata</taxon>
        <taxon>Craniata</taxon>
        <taxon>Vertebrata</taxon>
        <taxon>Euteleostomi</taxon>
        <taxon>Actinopterygii</taxon>
        <taxon>Neopterygii</taxon>
        <taxon>Teleostei</taxon>
        <taxon>Neoteleostei</taxon>
        <taxon>Acanthomorphata</taxon>
        <taxon>Zeiogadaria</taxon>
        <taxon>Gadariae</taxon>
        <taxon>Gadiformes</taxon>
        <taxon>Gadoidei</taxon>
        <taxon>Merlucciidae</taxon>
        <taxon>Merluccius</taxon>
    </lineage>
</organism>
<proteinExistence type="predicted"/>